<accession>A0ABT5LKE5</accession>
<sequence length="148" mass="17340">MKKLFVVILTICCVTFGTLSHANTWGLPEKKACKHNVVNELRLFQRKVYHFGNQTFQLDRRGMKHILERHHPYFWNGSIKKTQSFLSCDMTVNKIVNAINSIMKKNRNVLLKQGSKIFQIEGYYKGQLYTVGFENGRIGQFYPKLKPR</sequence>
<gene>
    <name evidence="2" type="ORF">PSI23_20490</name>
</gene>
<dbReference type="EMBL" id="JAQRFI010000106">
    <property type="protein sequence ID" value="MDC9591592.1"/>
    <property type="molecule type" value="Genomic_DNA"/>
</dbReference>
<feature type="chain" id="PRO_5045053868" evidence="1">
    <location>
        <begin position="23"/>
        <end position="148"/>
    </location>
</feature>
<keyword evidence="3" id="KW-1185">Reference proteome</keyword>
<protein>
    <submittedName>
        <fullName evidence="2">Uncharacterized protein</fullName>
    </submittedName>
</protein>
<feature type="signal peptide" evidence="1">
    <location>
        <begin position="1"/>
        <end position="22"/>
    </location>
</feature>
<evidence type="ECO:0000313" key="2">
    <source>
        <dbReference type="EMBL" id="MDC9591592.1"/>
    </source>
</evidence>
<organism evidence="2 3">
    <name type="scientific">Xenorhabdus yunnanensis</name>
    <dbReference type="NCBI Taxonomy" id="3025878"/>
    <lineage>
        <taxon>Bacteria</taxon>
        <taxon>Pseudomonadati</taxon>
        <taxon>Pseudomonadota</taxon>
        <taxon>Gammaproteobacteria</taxon>
        <taxon>Enterobacterales</taxon>
        <taxon>Morganellaceae</taxon>
        <taxon>Xenorhabdus</taxon>
    </lineage>
</organism>
<dbReference type="Proteomes" id="UP001217178">
    <property type="component" value="Unassembled WGS sequence"/>
</dbReference>
<name>A0ABT5LKE5_9GAMM</name>
<keyword evidence="1" id="KW-0732">Signal</keyword>
<evidence type="ECO:0000313" key="3">
    <source>
        <dbReference type="Proteomes" id="UP001217178"/>
    </source>
</evidence>
<evidence type="ECO:0000256" key="1">
    <source>
        <dbReference type="SAM" id="SignalP"/>
    </source>
</evidence>
<dbReference type="RefSeq" id="WP_273556806.1">
    <property type="nucleotide sequence ID" value="NZ_JAQRFI010000106.1"/>
</dbReference>
<proteinExistence type="predicted"/>
<comment type="caution">
    <text evidence="2">The sequence shown here is derived from an EMBL/GenBank/DDBJ whole genome shotgun (WGS) entry which is preliminary data.</text>
</comment>
<reference evidence="2 3" key="1">
    <citation type="submission" date="2023-02" db="EMBL/GenBank/DDBJ databases">
        <title>Entomopathogenic bacteria.</title>
        <authorList>
            <person name="Machado R.A."/>
        </authorList>
    </citation>
    <scope>NUCLEOTIDE SEQUENCE [LARGE SCALE GENOMIC DNA]</scope>
    <source>
        <strain evidence="2 3">XENO-10</strain>
    </source>
</reference>